<dbReference type="Pfam" id="PF00085">
    <property type="entry name" value="Thioredoxin"/>
    <property type="match status" value="1"/>
</dbReference>
<dbReference type="InterPro" id="IPR036249">
    <property type="entry name" value="Thioredoxin-like_sf"/>
</dbReference>
<evidence type="ECO:0000259" key="1">
    <source>
        <dbReference type="Pfam" id="PF00085"/>
    </source>
</evidence>
<gene>
    <name evidence="2" type="ORF">ATORI0001_1512</name>
</gene>
<evidence type="ECO:0000313" key="2">
    <source>
        <dbReference type="EMBL" id="EEE17466.1"/>
    </source>
</evidence>
<dbReference type="Proteomes" id="UP000004070">
    <property type="component" value="Unassembled WGS sequence"/>
</dbReference>
<organism evidence="2 3">
    <name type="scientific">Lancefieldella rimae (strain ATCC 49626 / DSM 7090 / CCUG 31168 / NBRC 15546 / VPI D140H-11A)</name>
    <name type="common">Atopobium rimae</name>
    <dbReference type="NCBI Taxonomy" id="553184"/>
    <lineage>
        <taxon>Bacteria</taxon>
        <taxon>Bacillati</taxon>
        <taxon>Actinomycetota</taxon>
        <taxon>Coriobacteriia</taxon>
        <taxon>Coriobacteriales</taxon>
        <taxon>Atopobiaceae</taxon>
        <taxon>Lancefieldella</taxon>
    </lineage>
</organism>
<dbReference type="AlphaFoldDB" id="B9CMH0"/>
<protein>
    <recommendedName>
        <fullName evidence="1">Thioredoxin domain-containing protein</fullName>
    </recommendedName>
</protein>
<evidence type="ECO:0000313" key="3">
    <source>
        <dbReference type="Proteomes" id="UP000004070"/>
    </source>
</evidence>
<dbReference type="SUPFAM" id="SSF52833">
    <property type="entry name" value="Thioredoxin-like"/>
    <property type="match status" value="1"/>
</dbReference>
<name>B9CMH0_LANR4</name>
<feature type="domain" description="Thioredoxin" evidence="1">
    <location>
        <begin position="10"/>
        <end position="88"/>
    </location>
</feature>
<sequence length="95" mass="10834">MIGGEIMPKVMIYVADWCALCRSTIRRIVPQLSEEDIEYVVVDVGWHPNDAKERDIEHLPTICVVDSGENELMRCRGCPTDEVLEKIIELCIESD</sequence>
<dbReference type="InterPro" id="IPR013766">
    <property type="entry name" value="Thioredoxin_domain"/>
</dbReference>
<reference evidence="2 3" key="1">
    <citation type="submission" date="2009-01" db="EMBL/GenBank/DDBJ databases">
        <authorList>
            <person name="Madupu R."/>
            <person name="Sebastian Y."/>
            <person name="Durkin A.S."/>
            <person name="Torralba M."/>
            <person name="Methe B."/>
            <person name="Sutton G.G."/>
            <person name="Strausberg R.L."/>
            <person name="Nelson K.E."/>
        </authorList>
    </citation>
    <scope>NUCLEOTIDE SEQUENCE [LARGE SCALE GENOMIC DNA]</scope>
    <source>
        <strain evidence="2 3">ATCC 49626</strain>
    </source>
</reference>
<proteinExistence type="predicted"/>
<dbReference type="Gene3D" id="3.40.30.10">
    <property type="entry name" value="Glutaredoxin"/>
    <property type="match status" value="1"/>
</dbReference>
<accession>B9CMH0</accession>
<dbReference type="CDD" id="cd02947">
    <property type="entry name" value="TRX_family"/>
    <property type="match status" value="1"/>
</dbReference>
<dbReference type="EMBL" id="ACFE01000002">
    <property type="protein sequence ID" value="EEE17466.1"/>
    <property type="molecule type" value="Genomic_DNA"/>
</dbReference>
<comment type="caution">
    <text evidence="2">The sequence shown here is derived from an EMBL/GenBank/DDBJ whole genome shotgun (WGS) entry which is preliminary data.</text>
</comment>